<dbReference type="PANTHER" id="PTHR42791">
    <property type="entry name" value="GNAT FAMILY ACETYLTRANSFERASE"/>
    <property type="match status" value="1"/>
</dbReference>
<keyword evidence="2" id="KW-0808">Transferase</keyword>
<organism evidence="2 3">
    <name type="scientific">Hyaloscypha bicolor E</name>
    <dbReference type="NCBI Taxonomy" id="1095630"/>
    <lineage>
        <taxon>Eukaryota</taxon>
        <taxon>Fungi</taxon>
        <taxon>Dikarya</taxon>
        <taxon>Ascomycota</taxon>
        <taxon>Pezizomycotina</taxon>
        <taxon>Leotiomycetes</taxon>
        <taxon>Helotiales</taxon>
        <taxon>Hyaloscyphaceae</taxon>
        <taxon>Hyaloscypha</taxon>
        <taxon>Hyaloscypha bicolor</taxon>
    </lineage>
</organism>
<proteinExistence type="predicted"/>
<evidence type="ECO:0000313" key="3">
    <source>
        <dbReference type="Proteomes" id="UP000235371"/>
    </source>
</evidence>
<gene>
    <name evidence="2" type="ORF">K444DRAFT_608373</name>
</gene>
<dbReference type="InterPro" id="IPR016181">
    <property type="entry name" value="Acyl_CoA_acyltransferase"/>
</dbReference>
<keyword evidence="2" id="KW-0012">Acyltransferase</keyword>
<evidence type="ECO:0000313" key="2">
    <source>
        <dbReference type="EMBL" id="PMD64680.1"/>
    </source>
</evidence>
<dbReference type="InterPro" id="IPR052523">
    <property type="entry name" value="Trichothecene_AcTrans"/>
</dbReference>
<dbReference type="RefSeq" id="XP_024741584.1">
    <property type="nucleotide sequence ID" value="XM_024879374.1"/>
</dbReference>
<dbReference type="SUPFAM" id="SSF55729">
    <property type="entry name" value="Acyl-CoA N-acyltransferases (Nat)"/>
    <property type="match status" value="1"/>
</dbReference>
<dbReference type="GeneID" id="36587451"/>
<dbReference type="OrthoDB" id="196847at2759"/>
<dbReference type="EMBL" id="KZ613747">
    <property type="protein sequence ID" value="PMD64680.1"/>
    <property type="molecule type" value="Genomic_DNA"/>
</dbReference>
<dbReference type="GO" id="GO:0016747">
    <property type="term" value="F:acyltransferase activity, transferring groups other than amino-acyl groups"/>
    <property type="evidence" value="ECO:0007669"/>
    <property type="project" value="InterPro"/>
</dbReference>
<dbReference type="Pfam" id="PF13673">
    <property type="entry name" value="Acetyltransf_10"/>
    <property type="match status" value="1"/>
</dbReference>
<dbReference type="STRING" id="1095630.A0A2J6TNU1"/>
<dbReference type="PROSITE" id="PS51186">
    <property type="entry name" value="GNAT"/>
    <property type="match status" value="1"/>
</dbReference>
<dbReference type="PANTHER" id="PTHR42791:SF17">
    <property type="entry name" value="ACETYLTRANSFERASE, GNAT FAMILY FAMILY (AFU_ORTHOLOGUE AFUA_8G05690)"/>
    <property type="match status" value="1"/>
</dbReference>
<evidence type="ECO:0000259" key="1">
    <source>
        <dbReference type="PROSITE" id="PS51186"/>
    </source>
</evidence>
<dbReference type="AlphaFoldDB" id="A0A2J6TNU1"/>
<accession>A0A2J6TNU1</accession>
<sequence length="212" mass="24066">MPLILRRATAADASALTEIYFSAFSLDAASLVIFPRGPASFKWWYDSVIEEMQGTCSSFVCVYDSSSPNQKIVSYAKWNNPSAPVTTNLPEWPQGSDIKIANLFFGNLLEQHAERMKGRKHWYLEVIATRPEYQGKGAGGQLIRWGLEKADEEGTETYLEASPHGKPIYERYGFREVDRLVVNFEKEVLGEKEFVEVFMLRPITAQKGEKRS</sequence>
<name>A0A2J6TNU1_9HELO</name>
<reference evidence="2 3" key="1">
    <citation type="submission" date="2016-04" db="EMBL/GenBank/DDBJ databases">
        <title>A degradative enzymes factory behind the ericoid mycorrhizal symbiosis.</title>
        <authorList>
            <consortium name="DOE Joint Genome Institute"/>
            <person name="Martino E."/>
            <person name="Morin E."/>
            <person name="Grelet G."/>
            <person name="Kuo A."/>
            <person name="Kohler A."/>
            <person name="Daghino S."/>
            <person name="Barry K."/>
            <person name="Choi C."/>
            <person name="Cichocki N."/>
            <person name="Clum A."/>
            <person name="Copeland A."/>
            <person name="Hainaut M."/>
            <person name="Haridas S."/>
            <person name="Labutti K."/>
            <person name="Lindquist E."/>
            <person name="Lipzen A."/>
            <person name="Khouja H.-R."/>
            <person name="Murat C."/>
            <person name="Ohm R."/>
            <person name="Olson A."/>
            <person name="Spatafora J."/>
            <person name="Veneault-Fourrey C."/>
            <person name="Henrissat B."/>
            <person name="Grigoriev I."/>
            <person name="Martin F."/>
            <person name="Perotto S."/>
        </authorList>
    </citation>
    <scope>NUCLEOTIDE SEQUENCE [LARGE SCALE GENOMIC DNA]</scope>
    <source>
        <strain evidence="2 3">E</strain>
    </source>
</reference>
<dbReference type="InterPro" id="IPR000182">
    <property type="entry name" value="GNAT_dom"/>
</dbReference>
<dbReference type="Proteomes" id="UP000235371">
    <property type="component" value="Unassembled WGS sequence"/>
</dbReference>
<feature type="domain" description="N-acetyltransferase" evidence="1">
    <location>
        <begin position="3"/>
        <end position="204"/>
    </location>
</feature>
<dbReference type="CDD" id="cd04301">
    <property type="entry name" value="NAT_SF"/>
    <property type="match status" value="1"/>
</dbReference>
<dbReference type="Gene3D" id="3.40.630.30">
    <property type="match status" value="1"/>
</dbReference>
<keyword evidence="3" id="KW-1185">Reference proteome</keyword>
<protein>
    <submittedName>
        <fullName evidence="2">Acyl-CoA N-acyltransferase</fullName>
    </submittedName>
</protein>
<dbReference type="InParanoid" id="A0A2J6TNU1"/>